<protein>
    <submittedName>
        <fullName evidence="1">Uncharacterized protein</fullName>
    </submittedName>
</protein>
<proteinExistence type="predicted"/>
<accession>A0A4U9IV89</accession>
<sequence length="72" mass="7905">MRIPLLSGLMVRSNCSEAMAGRAGNVDNGIFSIKGKDPRTGDAIYQLDIGRRTVDPHLIVTKNLPNQEVARR</sequence>
<organism evidence="1 2">
    <name type="scientific">Leclercia adecarboxylata</name>
    <dbReference type="NCBI Taxonomy" id="83655"/>
    <lineage>
        <taxon>Bacteria</taxon>
        <taxon>Pseudomonadati</taxon>
        <taxon>Pseudomonadota</taxon>
        <taxon>Gammaproteobacteria</taxon>
        <taxon>Enterobacterales</taxon>
        <taxon>Enterobacteriaceae</taxon>
        <taxon>Leclercia</taxon>
    </lineage>
</organism>
<gene>
    <name evidence="1" type="ORF">NCTC13032_07051</name>
</gene>
<evidence type="ECO:0000313" key="2">
    <source>
        <dbReference type="Proteomes" id="UP000310719"/>
    </source>
</evidence>
<reference evidence="1 2" key="1">
    <citation type="submission" date="2019-05" db="EMBL/GenBank/DDBJ databases">
        <authorList>
            <consortium name="Pathogen Informatics"/>
        </authorList>
    </citation>
    <scope>NUCLEOTIDE SEQUENCE [LARGE SCALE GENOMIC DNA]</scope>
    <source>
        <strain evidence="1 2">NCTC13032</strain>
    </source>
</reference>
<dbReference type="Proteomes" id="UP000310719">
    <property type="component" value="Chromosome"/>
</dbReference>
<dbReference type="AlphaFoldDB" id="A0A4U9IV89"/>
<name>A0A4U9IV89_9ENTR</name>
<evidence type="ECO:0000313" key="1">
    <source>
        <dbReference type="EMBL" id="VTP82327.1"/>
    </source>
</evidence>
<dbReference type="EMBL" id="LR590464">
    <property type="protein sequence ID" value="VTP82327.1"/>
    <property type="molecule type" value="Genomic_DNA"/>
</dbReference>